<dbReference type="PATRIC" id="fig|1122169.6.peg.1827"/>
<feature type="domain" description="Peptidase M4 C-terminal" evidence="11">
    <location>
        <begin position="393"/>
        <end position="544"/>
    </location>
</feature>
<evidence type="ECO:0000256" key="8">
    <source>
        <dbReference type="PIRSR" id="PIRSR623612-1"/>
    </source>
</evidence>
<evidence type="ECO:0000256" key="2">
    <source>
        <dbReference type="ARBA" id="ARBA00022670"/>
    </source>
</evidence>
<dbReference type="InterPro" id="IPR023612">
    <property type="entry name" value="Peptidase_M4"/>
</dbReference>
<evidence type="ECO:0000259" key="11">
    <source>
        <dbReference type="Pfam" id="PF02868"/>
    </source>
</evidence>
<dbReference type="CDD" id="cd09597">
    <property type="entry name" value="M4_TLP"/>
    <property type="match status" value="1"/>
</dbReference>
<dbReference type="STRING" id="1122169.Lsha_1586"/>
<evidence type="ECO:0000256" key="4">
    <source>
        <dbReference type="ARBA" id="ARBA00022801"/>
    </source>
</evidence>
<reference evidence="12 13" key="1">
    <citation type="submission" date="2015-11" db="EMBL/GenBank/DDBJ databases">
        <title>Genomic analysis of 38 Legionella species identifies large and diverse effector repertoires.</title>
        <authorList>
            <person name="Burstein D."/>
            <person name="Amaro F."/>
            <person name="Zusman T."/>
            <person name="Lifshitz Z."/>
            <person name="Cohen O."/>
            <person name="Gilbert J.A."/>
            <person name="Pupko T."/>
            <person name="Shuman H.A."/>
            <person name="Segal G."/>
        </authorList>
    </citation>
    <scope>NUCLEOTIDE SEQUENCE [LARGE SCALE GENOMIC DNA]</scope>
    <source>
        <strain evidence="12 13">ATCC 49655</strain>
    </source>
</reference>
<keyword evidence="13" id="KW-1185">Reference proteome</keyword>
<evidence type="ECO:0000256" key="3">
    <source>
        <dbReference type="ARBA" id="ARBA00022723"/>
    </source>
</evidence>
<dbReference type="PROSITE" id="PS51257">
    <property type="entry name" value="PROKAR_LIPOPROTEIN"/>
    <property type="match status" value="1"/>
</dbReference>
<dbReference type="InterPro" id="IPR001570">
    <property type="entry name" value="Peptidase_M4_C_domain"/>
</dbReference>
<evidence type="ECO:0000313" key="13">
    <source>
        <dbReference type="Proteomes" id="UP000054600"/>
    </source>
</evidence>
<feature type="active site" evidence="8">
    <location>
        <position position="383"/>
    </location>
</feature>
<organism evidence="12 13">
    <name type="scientific">Legionella shakespearei DSM 23087</name>
    <dbReference type="NCBI Taxonomy" id="1122169"/>
    <lineage>
        <taxon>Bacteria</taxon>
        <taxon>Pseudomonadati</taxon>
        <taxon>Pseudomonadota</taxon>
        <taxon>Gammaproteobacteria</taxon>
        <taxon>Legionellales</taxon>
        <taxon>Legionellaceae</taxon>
        <taxon>Legionella</taxon>
    </lineage>
</organism>
<dbReference type="Proteomes" id="UP000054600">
    <property type="component" value="Unassembled WGS sequence"/>
</dbReference>
<keyword evidence="7" id="KW-0865">Zymogen</keyword>
<dbReference type="Gene3D" id="3.10.170.10">
    <property type="match status" value="1"/>
</dbReference>
<evidence type="ECO:0000256" key="5">
    <source>
        <dbReference type="ARBA" id="ARBA00022833"/>
    </source>
</evidence>
<evidence type="ECO:0000256" key="1">
    <source>
        <dbReference type="ARBA" id="ARBA00009388"/>
    </source>
</evidence>
<comment type="cofactor">
    <cofactor evidence="9">
        <name>Zn(2+)</name>
        <dbReference type="ChEBI" id="CHEBI:29105"/>
    </cofactor>
</comment>
<evidence type="ECO:0000313" key="12">
    <source>
        <dbReference type="EMBL" id="KTD60490.1"/>
    </source>
</evidence>
<dbReference type="GO" id="GO:0046872">
    <property type="term" value="F:metal ion binding"/>
    <property type="evidence" value="ECO:0007669"/>
    <property type="project" value="UniProtKB-UniRule"/>
</dbReference>
<dbReference type="PANTHER" id="PTHR33794">
    <property type="entry name" value="BACILLOLYSIN"/>
    <property type="match status" value="1"/>
</dbReference>
<dbReference type="RefSeq" id="WP_018578166.1">
    <property type="nucleotide sequence ID" value="NZ_KB892426.1"/>
</dbReference>
<dbReference type="InterPro" id="IPR013856">
    <property type="entry name" value="Peptidase_M4_domain"/>
</dbReference>
<evidence type="ECO:0000256" key="6">
    <source>
        <dbReference type="ARBA" id="ARBA00023049"/>
    </source>
</evidence>
<evidence type="ECO:0000259" key="10">
    <source>
        <dbReference type="Pfam" id="PF01447"/>
    </source>
</evidence>
<keyword evidence="2 9" id="KW-0645">Protease</keyword>
<dbReference type="GO" id="GO:0005576">
    <property type="term" value="C:extracellular region"/>
    <property type="evidence" value="ECO:0007669"/>
    <property type="project" value="UniProtKB-SubCell"/>
</dbReference>
<dbReference type="Pfam" id="PF02868">
    <property type="entry name" value="Peptidase_M4_C"/>
    <property type="match status" value="1"/>
</dbReference>
<dbReference type="Pfam" id="PF01447">
    <property type="entry name" value="Peptidase_M4"/>
    <property type="match status" value="1"/>
</dbReference>
<keyword evidence="9" id="KW-0964">Secreted</keyword>
<name>A0A0W0YUE8_9GAMM</name>
<dbReference type="InterPro" id="IPR027268">
    <property type="entry name" value="Peptidase_M4/M1_CTD_sf"/>
</dbReference>
<dbReference type="EMBL" id="LNYW01000044">
    <property type="protein sequence ID" value="KTD60490.1"/>
    <property type="molecule type" value="Genomic_DNA"/>
</dbReference>
<keyword evidence="6 9" id="KW-0482">Metalloprotease</keyword>
<comment type="similarity">
    <text evidence="1 9">Belongs to the peptidase M4 family.</text>
</comment>
<evidence type="ECO:0000256" key="7">
    <source>
        <dbReference type="ARBA" id="ARBA00023145"/>
    </source>
</evidence>
<keyword evidence="3" id="KW-0479">Metal-binding</keyword>
<keyword evidence="5 9" id="KW-0862">Zinc</keyword>
<dbReference type="OrthoDB" id="5378341at2"/>
<feature type="signal peptide" evidence="9">
    <location>
        <begin position="1"/>
        <end position="20"/>
    </location>
</feature>
<dbReference type="Gene3D" id="1.10.390.10">
    <property type="entry name" value="Neutral Protease Domain 2"/>
    <property type="match status" value="1"/>
</dbReference>
<comment type="subcellular location">
    <subcellularLocation>
        <location evidence="9">Secreted</location>
    </subcellularLocation>
</comment>
<gene>
    <name evidence="12" type="primary">lasB_2</name>
    <name evidence="12" type="ORF">Lsha_1586</name>
</gene>
<dbReference type="SUPFAM" id="SSF55486">
    <property type="entry name" value="Metalloproteases ('zincins'), catalytic domain"/>
    <property type="match status" value="1"/>
</dbReference>
<proteinExistence type="inferred from homology"/>
<dbReference type="Gene3D" id="3.10.450.40">
    <property type="match status" value="1"/>
</dbReference>
<keyword evidence="9" id="KW-0732">Signal</keyword>
<dbReference type="eggNOG" id="COG3227">
    <property type="taxonomic scope" value="Bacteria"/>
</dbReference>
<feature type="chain" id="PRO_5023083294" description="Neutral metalloproteinase" evidence="9">
    <location>
        <begin position="21"/>
        <end position="553"/>
    </location>
</feature>
<comment type="function">
    <text evidence="9">Extracellular zinc metalloprotease.</text>
</comment>
<dbReference type="EC" id="3.4.24.-" evidence="9"/>
<dbReference type="PANTHER" id="PTHR33794:SF1">
    <property type="entry name" value="BACILLOLYSIN"/>
    <property type="match status" value="1"/>
</dbReference>
<dbReference type="GO" id="GO:0006508">
    <property type="term" value="P:proteolysis"/>
    <property type="evidence" value="ECO:0007669"/>
    <property type="project" value="UniProtKB-KW"/>
</dbReference>
<feature type="active site" description="Proton donor" evidence="8">
    <location>
        <position position="472"/>
    </location>
</feature>
<dbReference type="Gene3D" id="3.10.450.490">
    <property type="match status" value="1"/>
</dbReference>
<evidence type="ECO:0000256" key="9">
    <source>
        <dbReference type="RuleBase" id="RU366073"/>
    </source>
</evidence>
<dbReference type="PRINTS" id="PR00730">
    <property type="entry name" value="THERMOLYSIN"/>
</dbReference>
<accession>A0A0W0YUE8</accession>
<sequence length="553" mass="61946">MNKKIVPLFMLSLVSCNALAVSERMVWGKSRLFSLTDAKASGKTLIQAAVPVSQNYQLKPVESASDTDPRAVRYQIYYKDIPIWGRQLILHKEKDKSDFFTGVDILEIEKDIHSLEGKRSADEVEKKILATIHDTIIYKNIEKVIYIDTNKKAHLAYHLRIYTNSPDTFVASPNYIIDADSGEILKQWDDLNHKRIGQGLGGNVFVLPYRGGLFQHGTSQGEIPALGKFDVRVSGTTCYVETPEIKVINTEQTDIDKGSFPILSVVEFFKRPPVFSYPCSEQTHYVNRNDGGSAPANFSFSAINDTMYFAGVTLDMYKKHYGIAKPLGNDLPLRAYTHIKHFDNAFAVPSIKIKGIYIMHQQIVIGDGDTFLTAPAQGTLAHELSHNFTRLHSNLVYEGHSGGINESFSDMASIAMQDYLRQEFPWYWDGRDWSIGREAMIGSKAIRYMDNPTQDGESIDNASSYYEGLNVHHSSGVFNKAFYLLANKPGWSVRKAFQVMVDANIKYWTPATHFDPAACGVIQATADRKYDKRSVIEAFAAVGVTCPLKSLTG</sequence>
<protein>
    <recommendedName>
        <fullName evidence="9">Neutral metalloproteinase</fullName>
        <ecNumber evidence="9">3.4.24.-</ecNumber>
    </recommendedName>
</protein>
<dbReference type="AlphaFoldDB" id="A0A0W0YUE8"/>
<comment type="caution">
    <text evidence="12">The sequence shown here is derived from an EMBL/GenBank/DDBJ whole genome shotgun (WGS) entry which is preliminary data.</text>
</comment>
<feature type="domain" description="Peptidase M4" evidence="10">
    <location>
        <begin position="218"/>
        <end position="389"/>
    </location>
</feature>
<dbReference type="GO" id="GO:0004222">
    <property type="term" value="F:metalloendopeptidase activity"/>
    <property type="evidence" value="ECO:0007669"/>
    <property type="project" value="UniProtKB-UniRule"/>
</dbReference>
<keyword evidence="4 9" id="KW-0378">Hydrolase</keyword>
<dbReference type="InterPro" id="IPR050728">
    <property type="entry name" value="Zinc_Metalloprotease_M4"/>
</dbReference>